<dbReference type="Pfam" id="PF04932">
    <property type="entry name" value="Wzy_C"/>
    <property type="match status" value="1"/>
</dbReference>
<evidence type="ECO:0000256" key="2">
    <source>
        <dbReference type="ARBA" id="ARBA00022692"/>
    </source>
</evidence>
<feature type="transmembrane region" description="Helical" evidence="5">
    <location>
        <begin position="141"/>
        <end position="163"/>
    </location>
</feature>
<dbReference type="EMBL" id="LAIR01000002">
    <property type="protein sequence ID" value="KNX36181.1"/>
    <property type="molecule type" value="Genomic_DNA"/>
</dbReference>
<reference evidence="8" key="1">
    <citation type="submission" date="2015-03" db="EMBL/GenBank/DDBJ databases">
        <title>Luteipulveratus halotolerans sp. nov., a novel actinobacterium (Dermacoccaceae) from Sarawak, Malaysia.</title>
        <authorList>
            <person name="Juboi H."/>
            <person name="Basik A."/>
            <person name="Shamsul S.S."/>
            <person name="Arnold P."/>
            <person name="Schmitt E.K."/>
            <person name="Sanglier J.-J."/>
            <person name="Yeo T."/>
        </authorList>
    </citation>
    <scope>NUCLEOTIDE SEQUENCE [LARGE SCALE GENOMIC DNA]</scope>
    <source>
        <strain evidence="8">C296001</strain>
    </source>
</reference>
<feature type="domain" description="O-antigen ligase-related" evidence="6">
    <location>
        <begin position="221"/>
        <end position="384"/>
    </location>
</feature>
<comment type="caution">
    <text evidence="7">The sequence shown here is derived from an EMBL/GenBank/DDBJ whole genome shotgun (WGS) entry which is preliminary data.</text>
</comment>
<sequence>MTAVLQGGSTRLMPDGPALRLPHKLVLVAVATSPFQKALTLDAGFPLKISEVLVVVAGGALLLQLRSRPKVPAHLRPQAGWLGALGALVALAALVNLVTATPPPPYPGYGRSLTTDLLLYVGYAAMVFVVWRTMLDISSRLILDAMAWAVRLAVLFCLLQWYLYETAQESLIRALGFEMVIGQAYGTLMPRNGPFYEGNNLGVFAVLAALMMLRRRDGWGVAGAVFCVGYSQSTSALLTVFAALAIAALLVASPRWRFRVVVTGLLALAVVVAVPSARQYVQFQAEKVGLSAGSGTTDSGDRTDLSRSLRSAKNGVGIDMTLAHPVAGVGPGRFGAWFGEYADPADFPPGYTTGGPHRDSRRIVENGYVQVAAEVGLVGLFCLVMFLFGLARATARVGFVELALTVAIMLLLVTAAAWTLLALWFALGYQAAVTREYGDGLVPAPRATAEAPT</sequence>
<dbReference type="OrthoDB" id="5080884at2"/>
<organism evidence="7 8">
    <name type="scientific">Luteipulveratus halotolerans</name>
    <dbReference type="NCBI Taxonomy" id="1631356"/>
    <lineage>
        <taxon>Bacteria</taxon>
        <taxon>Bacillati</taxon>
        <taxon>Actinomycetota</taxon>
        <taxon>Actinomycetes</taxon>
        <taxon>Micrococcales</taxon>
        <taxon>Dermacoccaceae</taxon>
        <taxon>Luteipulveratus</taxon>
    </lineage>
</organism>
<feature type="transmembrane region" description="Helical" evidence="5">
    <location>
        <begin position="195"/>
        <end position="213"/>
    </location>
</feature>
<dbReference type="InterPro" id="IPR007016">
    <property type="entry name" value="O-antigen_ligase-rel_domated"/>
</dbReference>
<keyword evidence="3 5" id="KW-1133">Transmembrane helix</keyword>
<dbReference type="GO" id="GO:0016020">
    <property type="term" value="C:membrane"/>
    <property type="evidence" value="ECO:0007669"/>
    <property type="project" value="UniProtKB-SubCell"/>
</dbReference>
<dbReference type="InterPro" id="IPR051533">
    <property type="entry name" value="WaaL-like"/>
</dbReference>
<evidence type="ECO:0000313" key="8">
    <source>
        <dbReference type="Proteomes" id="UP000037397"/>
    </source>
</evidence>
<evidence type="ECO:0000256" key="4">
    <source>
        <dbReference type="ARBA" id="ARBA00023136"/>
    </source>
</evidence>
<evidence type="ECO:0000313" key="7">
    <source>
        <dbReference type="EMBL" id="KNX36181.1"/>
    </source>
</evidence>
<keyword evidence="2 5" id="KW-0812">Transmembrane</keyword>
<feature type="transmembrane region" description="Helical" evidence="5">
    <location>
        <begin position="368"/>
        <end position="390"/>
    </location>
</feature>
<dbReference type="PANTHER" id="PTHR37422">
    <property type="entry name" value="TEICHURONIC ACID BIOSYNTHESIS PROTEIN TUAE"/>
    <property type="match status" value="1"/>
</dbReference>
<gene>
    <name evidence="7" type="ORF">VV01_01895</name>
</gene>
<dbReference type="STRING" id="1631356.VV01_01895"/>
<dbReference type="AlphaFoldDB" id="A0A0L6CE82"/>
<feature type="transmembrane region" description="Helical" evidence="5">
    <location>
        <begin position="225"/>
        <end position="252"/>
    </location>
</feature>
<dbReference type="PANTHER" id="PTHR37422:SF13">
    <property type="entry name" value="LIPOPOLYSACCHARIDE BIOSYNTHESIS PROTEIN PA4999-RELATED"/>
    <property type="match status" value="1"/>
</dbReference>
<keyword evidence="4 5" id="KW-0472">Membrane</keyword>
<feature type="transmembrane region" description="Helical" evidence="5">
    <location>
        <begin position="79"/>
        <end position="97"/>
    </location>
</feature>
<keyword evidence="8" id="KW-1185">Reference proteome</keyword>
<feature type="transmembrane region" description="Helical" evidence="5">
    <location>
        <begin position="117"/>
        <end position="134"/>
    </location>
</feature>
<feature type="transmembrane region" description="Helical" evidence="5">
    <location>
        <begin position="49"/>
        <end position="67"/>
    </location>
</feature>
<evidence type="ECO:0000259" key="6">
    <source>
        <dbReference type="Pfam" id="PF04932"/>
    </source>
</evidence>
<dbReference type="Proteomes" id="UP000037397">
    <property type="component" value="Unassembled WGS sequence"/>
</dbReference>
<name>A0A0L6CE82_9MICO</name>
<evidence type="ECO:0000256" key="5">
    <source>
        <dbReference type="SAM" id="Phobius"/>
    </source>
</evidence>
<comment type="subcellular location">
    <subcellularLocation>
        <location evidence="1">Membrane</location>
        <topology evidence="1">Multi-pass membrane protein</topology>
    </subcellularLocation>
</comment>
<evidence type="ECO:0000256" key="3">
    <source>
        <dbReference type="ARBA" id="ARBA00022989"/>
    </source>
</evidence>
<evidence type="ECO:0000256" key="1">
    <source>
        <dbReference type="ARBA" id="ARBA00004141"/>
    </source>
</evidence>
<protein>
    <recommendedName>
        <fullName evidence="6">O-antigen ligase-related domain-containing protein</fullName>
    </recommendedName>
</protein>
<dbReference type="RefSeq" id="WP_050668405.1">
    <property type="nucleotide sequence ID" value="NZ_LAIR01000002.1"/>
</dbReference>
<feature type="transmembrane region" description="Helical" evidence="5">
    <location>
        <begin position="258"/>
        <end position="277"/>
    </location>
</feature>
<feature type="transmembrane region" description="Helical" evidence="5">
    <location>
        <begin position="402"/>
        <end position="427"/>
    </location>
</feature>
<accession>A0A0L6CE82</accession>
<proteinExistence type="predicted"/>